<sequence length="607" mass="70597">MNSLDYGIIGNCKSAALVSKEGSLDWCCLPNFNSASVFAKLLDNKKGGGFSFEVDESYKTSQKYLWKTNILCTTFASEDAAFQVIDFMPRYPKENGNGGYYAPPDVIRFIYLLKGNPKIRVNYNPKLDYAKEETFTENHRYYLKSFTKKGKYDSLYLYTSLDLDQVLHKEEISLTGNAYFLMGYHEKLTDQSLERAYLKFQRTKTYWMNWSETTTKYPHFNEEIVRSALVLKALTFEQTGAVLAAATTSLPETIGEVRNWDYRFCWIRDASMVIKVMAGLGHMKSAHKFLEFIINIIPDKDEKMQIMYGINGEKELTEHILTHLDGYEGSKPVRVGNAAYIQKQNDIYGILMEVIYQQFLQFETTLENSEELWTIVRGIVRIVEEHWKQPDKGIWEFRTEERHFTFSKLLCWVAVDRAIKIGEILRHGINADKWKTLRKEIYDDIYENAWNEEKQAYTQSYGVSDLDASTLLMETYGFIRAKDPRYISTVKATEKELCYNGLMFRYKNKDDFGIPSSSFTICTFWLINSLYKIGEKDRALKRFDELLSYSNHLGLFSEDIDFETKRLLGNFPQAYSHLALIETAMNFSQGLSSEERLQAMLQQDDFL</sequence>
<keyword evidence="4" id="KW-1185">Reference proteome</keyword>
<gene>
    <name evidence="3" type="ORF">ACFSTG_14370</name>
</gene>
<organism evidence="3 4">
    <name type="scientific">Salinimicrobium flavum</name>
    <dbReference type="NCBI Taxonomy" id="1737065"/>
    <lineage>
        <taxon>Bacteria</taxon>
        <taxon>Pseudomonadati</taxon>
        <taxon>Bacteroidota</taxon>
        <taxon>Flavobacteriia</taxon>
        <taxon>Flavobacteriales</taxon>
        <taxon>Flavobacteriaceae</taxon>
        <taxon>Salinimicrobium</taxon>
    </lineage>
</organism>
<dbReference type="Pfam" id="PF00723">
    <property type="entry name" value="Glyco_hydro_15"/>
    <property type="match status" value="1"/>
</dbReference>
<reference evidence="4" key="1">
    <citation type="journal article" date="2019" name="Int. J. Syst. Evol. Microbiol.">
        <title>The Global Catalogue of Microorganisms (GCM) 10K type strain sequencing project: providing services to taxonomists for standard genome sequencing and annotation.</title>
        <authorList>
            <consortium name="The Broad Institute Genomics Platform"/>
            <consortium name="The Broad Institute Genome Sequencing Center for Infectious Disease"/>
            <person name="Wu L."/>
            <person name="Ma J."/>
        </authorList>
    </citation>
    <scope>NUCLEOTIDE SEQUENCE [LARGE SCALE GENOMIC DNA]</scope>
    <source>
        <strain evidence="4">KCTC 42585</strain>
    </source>
</reference>
<feature type="domain" description="GH15-like" evidence="1">
    <location>
        <begin position="222"/>
        <end position="584"/>
    </location>
</feature>
<dbReference type="PANTHER" id="PTHR31616:SF0">
    <property type="entry name" value="GLUCAN 1,4-ALPHA-GLUCOSIDASE"/>
    <property type="match status" value="1"/>
</dbReference>
<evidence type="ECO:0000259" key="1">
    <source>
        <dbReference type="Pfam" id="PF00723"/>
    </source>
</evidence>
<evidence type="ECO:0000313" key="4">
    <source>
        <dbReference type="Proteomes" id="UP001597468"/>
    </source>
</evidence>
<accession>A0ABW5IZE9</accession>
<dbReference type="Gene3D" id="1.50.10.10">
    <property type="match status" value="1"/>
</dbReference>
<dbReference type="InterPro" id="IPR012341">
    <property type="entry name" value="6hp_glycosidase-like_sf"/>
</dbReference>
<name>A0ABW5IZE9_9FLAO</name>
<keyword evidence="3" id="KW-0378">Hydrolase</keyword>
<dbReference type="InterPro" id="IPR011613">
    <property type="entry name" value="GH15-like"/>
</dbReference>
<dbReference type="RefSeq" id="WP_380754610.1">
    <property type="nucleotide sequence ID" value="NZ_JBHULT010000012.1"/>
</dbReference>
<dbReference type="GO" id="GO:0016787">
    <property type="term" value="F:hydrolase activity"/>
    <property type="evidence" value="ECO:0007669"/>
    <property type="project" value="UniProtKB-KW"/>
</dbReference>
<protein>
    <submittedName>
        <fullName evidence="3">Glycoside hydrolase family 15 protein</fullName>
    </submittedName>
</protein>
<dbReference type="Pfam" id="PF19291">
    <property type="entry name" value="TREH_N"/>
    <property type="match status" value="1"/>
</dbReference>
<comment type="caution">
    <text evidence="3">The sequence shown here is derived from an EMBL/GenBank/DDBJ whole genome shotgun (WGS) entry which is preliminary data.</text>
</comment>
<dbReference type="PANTHER" id="PTHR31616">
    <property type="entry name" value="TREHALASE"/>
    <property type="match status" value="1"/>
</dbReference>
<dbReference type="InterPro" id="IPR045582">
    <property type="entry name" value="Trehalase-like_N"/>
</dbReference>
<dbReference type="EMBL" id="JBHULT010000012">
    <property type="protein sequence ID" value="MFD2519089.1"/>
    <property type="molecule type" value="Genomic_DNA"/>
</dbReference>
<dbReference type="SUPFAM" id="SSF48208">
    <property type="entry name" value="Six-hairpin glycosidases"/>
    <property type="match status" value="1"/>
</dbReference>
<dbReference type="InterPro" id="IPR008928">
    <property type="entry name" value="6-hairpin_glycosidase_sf"/>
</dbReference>
<evidence type="ECO:0000259" key="2">
    <source>
        <dbReference type="Pfam" id="PF19291"/>
    </source>
</evidence>
<feature type="domain" description="Trehalase-like N-terminal" evidence="2">
    <location>
        <begin position="8"/>
        <end position="134"/>
    </location>
</feature>
<evidence type="ECO:0000313" key="3">
    <source>
        <dbReference type="EMBL" id="MFD2519089.1"/>
    </source>
</evidence>
<proteinExistence type="predicted"/>
<dbReference type="Proteomes" id="UP001597468">
    <property type="component" value="Unassembled WGS sequence"/>
</dbReference>